<dbReference type="EMBL" id="JABBYC010000009">
    <property type="protein sequence ID" value="MBL0886222.1"/>
    <property type="molecule type" value="Genomic_DNA"/>
</dbReference>
<evidence type="ECO:0000313" key="1">
    <source>
        <dbReference type="EMBL" id="MBL0886222.1"/>
    </source>
</evidence>
<accession>A0ABS1LJ39</accession>
<name>A0ABS1LJ39_9MICO</name>
<protein>
    <submittedName>
        <fullName evidence="1">Uncharacterized protein</fullName>
    </submittedName>
</protein>
<proteinExistence type="predicted"/>
<evidence type="ECO:0000313" key="2">
    <source>
        <dbReference type="Proteomes" id="UP000675409"/>
    </source>
</evidence>
<comment type="caution">
    <text evidence="1">The sequence shown here is derived from an EMBL/GenBank/DDBJ whole genome shotgun (WGS) entry which is preliminary data.</text>
</comment>
<sequence length="525" mass="56059">MSTWNQILSAALVGTDRRPCVLPGEDPVLGGVLPPGPTDAAGLLHAAGSLTLAGRASAGASGTTHQEGTEVVMAVSGDAPPPERDDRAAVPRPASRRLAGLLSGSQSEENQRLVVAWLRLAEETDRRVPYDQLPALLDLGTRRRDARGPVLALGGPRARWLAAHDLQRWSWVVRASGDRPGTPSSDLIDVSDRSVWDDGDVHAKVACLAALRAQDPAAGRALLLESWGELRATDLAMLVPVVRDTLEPADEEWLERALDAGVRAREAAASLLLRLPGSGLVGRMGDRVRSWVSDADGVLQVALPHDLDADLRRDGIVLKPPASTRQGQRAWWFEQVVAAAPLDAWTGLAHDPAELPDRKIVPDLGAELCRGLARAAAREEDFVTAVRLGTDPRAGHDFLREIAGTLDAEAAAVVAVALLRSGGARVARIDLVLDAVAAPWPDDVSDAVLDYLTPSKGRRRRWVDDVAVAARTGLPLSRLDRVREIADAGTSHPYLDELAEHLETITAMRAELHAEPHATTATSTP</sequence>
<organism evidence="1 2">
    <name type="scientific">Myceligenerans indicum</name>
    <dbReference type="NCBI Taxonomy" id="2593663"/>
    <lineage>
        <taxon>Bacteria</taxon>
        <taxon>Bacillati</taxon>
        <taxon>Actinomycetota</taxon>
        <taxon>Actinomycetes</taxon>
        <taxon>Micrococcales</taxon>
        <taxon>Promicromonosporaceae</taxon>
        <taxon>Myceligenerans</taxon>
    </lineage>
</organism>
<reference evidence="1 2" key="1">
    <citation type="journal article" date="2021" name="Arch. Microbiol.">
        <title>Myceligenerans indicum sp. nov., an actinobacterium isolated from mangrove sediment of Sundarbans, India.</title>
        <authorList>
            <person name="Asha K."/>
            <person name="Bhadury P."/>
        </authorList>
    </citation>
    <scope>NUCLEOTIDE SEQUENCE [LARGE SCALE GENOMIC DNA]</scope>
    <source>
        <strain evidence="1 2">I2</strain>
    </source>
</reference>
<dbReference type="RefSeq" id="WP_201846060.1">
    <property type="nucleotide sequence ID" value="NZ_JABBYC010000009.1"/>
</dbReference>
<dbReference type="Proteomes" id="UP000675409">
    <property type="component" value="Unassembled WGS sequence"/>
</dbReference>
<gene>
    <name evidence="1" type="ORF">HGK34_08050</name>
</gene>
<dbReference type="Pfam" id="PF18944">
    <property type="entry name" value="DUF5691"/>
    <property type="match status" value="1"/>
</dbReference>
<keyword evidence="2" id="KW-1185">Reference proteome</keyword>
<dbReference type="InterPro" id="IPR043746">
    <property type="entry name" value="DUF5691"/>
</dbReference>